<evidence type="ECO:0000313" key="2">
    <source>
        <dbReference type="EMBL" id="KAK4499526.1"/>
    </source>
</evidence>
<feature type="region of interest" description="Disordered" evidence="1">
    <location>
        <begin position="1"/>
        <end position="37"/>
    </location>
</feature>
<evidence type="ECO:0000313" key="3">
    <source>
        <dbReference type="Proteomes" id="UP001305779"/>
    </source>
</evidence>
<proteinExistence type="predicted"/>
<reference evidence="2 3" key="1">
    <citation type="journal article" date="2023" name="G3 (Bethesda)">
        <title>A chromosome-level genome assembly of Zasmidium syzygii isolated from banana leaves.</title>
        <authorList>
            <person name="van Westerhoven A.C."/>
            <person name="Mehrabi R."/>
            <person name="Talebi R."/>
            <person name="Steentjes M.B.F."/>
            <person name="Corcolon B."/>
            <person name="Chong P.A."/>
            <person name="Kema G.H.J."/>
            <person name="Seidl M.F."/>
        </authorList>
    </citation>
    <scope>NUCLEOTIDE SEQUENCE [LARGE SCALE GENOMIC DNA]</scope>
    <source>
        <strain evidence="2 3">P124</strain>
    </source>
</reference>
<feature type="compositionally biased region" description="Basic and acidic residues" evidence="1">
    <location>
        <begin position="1"/>
        <end position="13"/>
    </location>
</feature>
<protein>
    <submittedName>
        <fullName evidence="2">Uncharacterized protein</fullName>
    </submittedName>
</protein>
<dbReference type="Proteomes" id="UP001305779">
    <property type="component" value="Unassembled WGS sequence"/>
</dbReference>
<organism evidence="2 3">
    <name type="scientific">Zasmidium cellare</name>
    <name type="common">Wine cellar mold</name>
    <name type="synonym">Racodium cellare</name>
    <dbReference type="NCBI Taxonomy" id="395010"/>
    <lineage>
        <taxon>Eukaryota</taxon>
        <taxon>Fungi</taxon>
        <taxon>Dikarya</taxon>
        <taxon>Ascomycota</taxon>
        <taxon>Pezizomycotina</taxon>
        <taxon>Dothideomycetes</taxon>
        <taxon>Dothideomycetidae</taxon>
        <taxon>Mycosphaerellales</taxon>
        <taxon>Mycosphaerellaceae</taxon>
        <taxon>Zasmidium</taxon>
    </lineage>
</organism>
<dbReference type="EMBL" id="JAXOVC010000007">
    <property type="protein sequence ID" value="KAK4499526.1"/>
    <property type="molecule type" value="Genomic_DNA"/>
</dbReference>
<comment type="caution">
    <text evidence="2">The sequence shown here is derived from an EMBL/GenBank/DDBJ whole genome shotgun (WGS) entry which is preliminary data.</text>
</comment>
<name>A0ABR0EE19_ZASCE</name>
<evidence type="ECO:0000256" key="1">
    <source>
        <dbReference type="SAM" id="MobiDB-lite"/>
    </source>
</evidence>
<gene>
    <name evidence="2" type="ORF">PRZ48_010042</name>
</gene>
<keyword evidence="3" id="KW-1185">Reference proteome</keyword>
<sequence length="204" mass="23170">MAKKENDPIKEEQEQQPPSERTKPILLTTNPPPLDKSAIFTPTGTVSDFDLQLATHLRNLSFATFDILNHKTLTPQTLSHLSPDFTSTTELPDHPAQATHDRDTHIQNLQIWLKANPRLFCKIINVSVKLGNNNRRATVWLTNVLGITGVRRRDVALRRESLFTSLAVPTDTYYGDVKRRNPLFTRAWAFQEDQITTRVLSFGA</sequence>
<accession>A0ABR0EE19</accession>